<dbReference type="GeneTree" id="ENSGT00940000158184"/>
<dbReference type="InterPro" id="IPR050431">
    <property type="entry name" value="Adaptor_comp_med_subunit"/>
</dbReference>
<reference evidence="2 3" key="1">
    <citation type="submission" date="2018-03" db="EMBL/GenBank/DDBJ databases">
        <title>Finding Nemo's genes: A chromosome-scale reference assembly of the genome of the orange clownfish Amphiprion percula.</title>
        <authorList>
            <person name="Lehmann R."/>
        </authorList>
    </citation>
    <scope>NUCLEOTIDE SEQUENCE</scope>
</reference>
<reference evidence="2" key="2">
    <citation type="submission" date="2025-08" db="UniProtKB">
        <authorList>
            <consortium name="Ensembl"/>
        </authorList>
    </citation>
    <scope>IDENTIFICATION</scope>
</reference>
<dbReference type="InterPro" id="IPR009057">
    <property type="entry name" value="Homeodomain-like_sf"/>
</dbReference>
<dbReference type="Pfam" id="PF00928">
    <property type="entry name" value="Adap_comp_sub"/>
    <property type="match status" value="1"/>
</dbReference>
<dbReference type="Gene3D" id="2.60.40.1170">
    <property type="entry name" value="Mu homology domain, subdomain B"/>
    <property type="match status" value="1"/>
</dbReference>
<name>A0A3P8S250_AMPPE</name>
<evidence type="ECO:0000313" key="3">
    <source>
        <dbReference type="Proteomes" id="UP000265080"/>
    </source>
</evidence>
<dbReference type="InterPro" id="IPR036168">
    <property type="entry name" value="AP2_Mu_C_sf"/>
</dbReference>
<dbReference type="InterPro" id="IPR028565">
    <property type="entry name" value="MHD"/>
</dbReference>
<dbReference type="Proteomes" id="UP000265080">
    <property type="component" value="Chromosome 8"/>
</dbReference>
<protein>
    <recommendedName>
        <fullName evidence="1">MHD domain-containing protein</fullName>
    </recommendedName>
</protein>
<dbReference type="InterPro" id="IPR036388">
    <property type="entry name" value="WH-like_DNA-bd_sf"/>
</dbReference>
<dbReference type="AlphaFoldDB" id="A0A3P8S250"/>
<proteinExistence type="predicted"/>
<dbReference type="Gene3D" id="1.10.10.10">
    <property type="entry name" value="Winged helix-like DNA-binding domain superfamily/Winged helix DNA-binding domain"/>
    <property type="match status" value="1"/>
</dbReference>
<dbReference type="STRING" id="161767.ENSAPEP00000006336"/>
<dbReference type="PROSITE" id="PS51072">
    <property type="entry name" value="MHD"/>
    <property type="match status" value="1"/>
</dbReference>
<dbReference type="Ensembl" id="ENSAPET00000006505.1">
    <property type="protein sequence ID" value="ENSAPEP00000006336.1"/>
    <property type="gene ID" value="ENSAPEG00000004559.1"/>
</dbReference>
<feature type="domain" description="MHD" evidence="1">
    <location>
        <begin position="1"/>
        <end position="209"/>
    </location>
</feature>
<sequence>MGCSQELSEFQRGTVIGCHLCNKSSRDISSLLNIPHSTVSCILRKWKCVGVTATQPPSGRPRKLMERGHSQNLVATEMYLKQNINFCETGSCGHLDITIRPKQNMGKIVEGLMVTIHMSKVVLSANLTATQGNCTYDLTTKLLVWDIEKLNPQELPNLRDKNPSLNIDLKIQQLTISGLKVSPLYMYGEKYKQFKGVKYLTKAGELQVQAKVMTNAESSRQ</sequence>
<accession>A0A3P8S250</accession>
<evidence type="ECO:0000259" key="1">
    <source>
        <dbReference type="PROSITE" id="PS51072"/>
    </source>
</evidence>
<organism evidence="2 3">
    <name type="scientific">Amphiprion percula</name>
    <name type="common">Orange clownfish</name>
    <name type="synonym">Lutjanus percula</name>
    <dbReference type="NCBI Taxonomy" id="161767"/>
    <lineage>
        <taxon>Eukaryota</taxon>
        <taxon>Metazoa</taxon>
        <taxon>Chordata</taxon>
        <taxon>Craniata</taxon>
        <taxon>Vertebrata</taxon>
        <taxon>Euteleostomi</taxon>
        <taxon>Actinopterygii</taxon>
        <taxon>Neopterygii</taxon>
        <taxon>Teleostei</taxon>
        <taxon>Neoteleostei</taxon>
        <taxon>Acanthomorphata</taxon>
        <taxon>Ovalentaria</taxon>
        <taxon>Pomacentridae</taxon>
        <taxon>Amphiprion</taxon>
    </lineage>
</organism>
<dbReference type="OMA" id="NINFCET"/>
<dbReference type="PANTHER" id="PTHR10529">
    <property type="entry name" value="AP COMPLEX SUBUNIT MU"/>
    <property type="match status" value="1"/>
</dbReference>
<keyword evidence="3" id="KW-1185">Reference proteome</keyword>
<reference evidence="2" key="3">
    <citation type="submission" date="2025-09" db="UniProtKB">
        <authorList>
            <consortium name="Ensembl"/>
        </authorList>
    </citation>
    <scope>IDENTIFICATION</scope>
</reference>
<dbReference type="SUPFAM" id="SSF49447">
    <property type="entry name" value="Second domain of Mu2 adaptin subunit (ap50) of ap2 adaptor"/>
    <property type="match status" value="1"/>
</dbReference>
<evidence type="ECO:0000313" key="2">
    <source>
        <dbReference type="Ensembl" id="ENSAPEP00000006336.1"/>
    </source>
</evidence>
<dbReference type="SUPFAM" id="SSF46689">
    <property type="entry name" value="Homeodomain-like"/>
    <property type="match status" value="1"/>
</dbReference>